<accession>A0AAV4HS71</accession>
<protein>
    <recommendedName>
        <fullName evidence="4">Secreted protein</fullName>
    </recommendedName>
</protein>
<evidence type="ECO:0000313" key="2">
    <source>
        <dbReference type="EMBL" id="GFS00590.1"/>
    </source>
</evidence>
<reference evidence="2 3" key="1">
    <citation type="journal article" date="2021" name="Elife">
        <title>Chloroplast acquisition without the gene transfer in kleptoplastic sea slugs, Plakobranchus ocellatus.</title>
        <authorList>
            <person name="Maeda T."/>
            <person name="Takahashi S."/>
            <person name="Yoshida T."/>
            <person name="Shimamura S."/>
            <person name="Takaki Y."/>
            <person name="Nagai Y."/>
            <person name="Toyoda A."/>
            <person name="Suzuki Y."/>
            <person name="Arimoto A."/>
            <person name="Ishii H."/>
            <person name="Satoh N."/>
            <person name="Nishiyama T."/>
            <person name="Hasebe M."/>
            <person name="Maruyama T."/>
            <person name="Minagawa J."/>
            <person name="Obokata J."/>
            <person name="Shigenobu S."/>
        </authorList>
    </citation>
    <scope>NUCLEOTIDE SEQUENCE [LARGE SCALE GENOMIC DNA]</scope>
</reference>
<feature type="transmembrane region" description="Helical" evidence="1">
    <location>
        <begin position="6"/>
        <end position="34"/>
    </location>
</feature>
<comment type="caution">
    <text evidence="2">The sequence shown here is derived from an EMBL/GenBank/DDBJ whole genome shotgun (WGS) entry which is preliminary data.</text>
</comment>
<name>A0AAV4HS71_9GAST</name>
<keyword evidence="1" id="KW-1133">Transmembrane helix</keyword>
<organism evidence="2 3">
    <name type="scientific">Elysia marginata</name>
    <dbReference type="NCBI Taxonomy" id="1093978"/>
    <lineage>
        <taxon>Eukaryota</taxon>
        <taxon>Metazoa</taxon>
        <taxon>Spiralia</taxon>
        <taxon>Lophotrochozoa</taxon>
        <taxon>Mollusca</taxon>
        <taxon>Gastropoda</taxon>
        <taxon>Heterobranchia</taxon>
        <taxon>Euthyneura</taxon>
        <taxon>Panpulmonata</taxon>
        <taxon>Sacoglossa</taxon>
        <taxon>Placobranchoidea</taxon>
        <taxon>Plakobranchidae</taxon>
        <taxon>Elysia</taxon>
    </lineage>
</organism>
<dbReference type="Proteomes" id="UP000762676">
    <property type="component" value="Unassembled WGS sequence"/>
</dbReference>
<sequence length="122" mass="13322">MLLVAAAAVVVVVVVVVVEVEVVVLLLLVVIVVVEGRAEKLCNDSWKISPKDFNTNGDSREKLASNRMILLLPLNTSRCHYSRGVQFLIAEKKRAVLEITAVSIISTDSVNFCPSVEEVFSP</sequence>
<proteinExistence type="predicted"/>
<gene>
    <name evidence="2" type="ORF">ElyMa_001075300</name>
</gene>
<dbReference type="EMBL" id="BMAT01002171">
    <property type="protein sequence ID" value="GFS00590.1"/>
    <property type="molecule type" value="Genomic_DNA"/>
</dbReference>
<dbReference type="AlphaFoldDB" id="A0AAV4HS71"/>
<evidence type="ECO:0000256" key="1">
    <source>
        <dbReference type="SAM" id="Phobius"/>
    </source>
</evidence>
<evidence type="ECO:0000313" key="3">
    <source>
        <dbReference type="Proteomes" id="UP000762676"/>
    </source>
</evidence>
<keyword evidence="1" id="KW-0812">Transmembrane</keyword>
<keyword evidence="3" id="KW-1185">Reference proteome</keyword>
<keyword evidence="1" id="KW-0472">Membrane</keyword>
<evidence type="ECO:0008006" key="4">
    <source>
        <dbReference type="Google" id="ProtNLM"/>
    </source>
</evidence>